<dbReference type="AlphaFoldDB" id="A0A2T2N946"/>
<dbReference type="Proteomes" id="UP000240883">
    <property type="component" value="Unassembled WGS sequence"/>
</dbReference>
<dbReference type="Gene3D" id="2.80.10.50">
    <property type="match status" value="1"/>
</dbReference>
<dbReference type="Pfam" id="PF14200">
    <property type="entry name" value="RicinB_lectin_2"/>
    <property type="match status" value="1"/>
</dbReference>
<organism evidence="3 4">
    <name type="scientific">Corynespora cassiicola Philippines</name>
    <dbReference type="NCBI Taxonomy" id="1448308"/>
    <lineage>
        <taxon>Eukaryota</taxon>
        <taxon>Fungi</taxon>
        <taxon>Dikarya</taxon>
        <taxon>Ascomycota</taxon>
        <taxon>Pezizomycotina</taxon>
        <taxon>Dothideomycetes</taxon>
        <taxon>Pleosporomycetidae</taxon>
        <taxon>Pleosporales</taxon>
        <taxon>Corynesporascaceae</taxon>
        <taxon>Corynespora</taxon>
    </lineage>
</organism>
<dbReference type="EMBL" id="KZ678142">
    <property type="protein sequence ID" value="PSN61945.1"/>
    <property type="molecule type" value="Genomic_DNA"/>
</dbReference>
<dbReference type="SUPFAM" id="SSF50370">
    <property type="entry name" value="Ricin B-like lectins"/>
    <property type="match status" value="1"/>
</dbReference>
<dbReference type="InterPro" id="IPR035992">
    <property type="entry name" value="Ricin_B-like_lectins"/>
</dbReference>
<name>A0A2T2N946_CORCC</name>
<accession>A0A2T2N946</accession>
<sequence>MRYTSVLSLLTSVVYSSSSLPRGDIQANNVLGGSYQIMSGLGTYLTLDNNGLVTSNNVAAGDSQVWFVTTDDGGNAFIANKNGPVLTAIASRTQVHAGPFSPGNLAQAWIMTAADSGAYHIKSNEYDQLLDVESSNTTNGTPVLIWPDNGGTSNQKWFFNPVKA</sequence>
<keyword evidence="3" id="KW-0430">Lectin</keyword>
<feature type="domain" description="Ricin B lectin" evidence="2">
    <location>
        <begin position="106"/>
        <end position="161"/>
    </location>
</feature>
<dbReference type="OrthoDB" id="4880086at2759"/>
<protein>
    <submittedName>
        <fullName evidence="3">Ricin B-like lectin</fullName>
    </submittedName>
</protein>
<evidence type="ECO:0000259" key="2">
    <source>
        <dbReference type="Pfam" id="PF14200"/>
    </source>
</evidence>
<feature type="signal peptide" evidence="1">
    <location>
        <begin position="1"/>
        <end position="19"/>
    </location>
</feature>
<keyword evidence="4" id="KW-1185">Reference proteome</keyword>
<keyword evidence="1" id="KW-0732">Signal</keyword>
<proteinExistence type="predicted"/>
<dbReference type="GO" id="GO:0030246">
    <property type="term" value="F:carbohydrate binding"/>
    <property type="evidence" value="ECO:0007669"/>
    <property type="project" value="UniProtKB-KW"/>
</dbReference>
<dbReference type="PROSITE" id="PS50231">
    <property type="entry name" value="RICIN_B_LECTIN"/>
    <property type="match status" value="1"/>
</dbReference>
<dbReference type="InterPro" id="IPR000772">
    <property type="entry name" value="Ricin_B_lectin"/>
</dbReference>
<evidence type="ECO:0000313" key="3">
    <source>
        <dbReference type="EMBL" id="PSN61945.1"/>
    </source>
</evidence>
<feature type="chain" id="PRO_5015451461" evidence="1">
    <location>
        <begin position="20"/>
        <end position="164"/>
    </location>
</feature>
<gene>
    <name evidence="3" type="ORF">BS50DRAFT_638542</name>
</gene>
<reference evidence="3 4" key="1">
    <citation type="journal article" date="2018" name="Front. Microbiol.">
        <title>Genome-Wide Analysis of Corynespora cassiicola Leaf Fall Disease Putative Effectors.</title>
        <authorList>
            <person name="Lopez D."/>
            <person name="Ribeiro S."/>
            <person name="Label P."/>
            <person name="Fumanal B."/>
            <person name="Venisse J.S."/>
            <person name="Kohler A."/>
            <person name="de Oliveira R.R."/>
            <person name="Labutti K."/>
            <person name="Lipzen A."/>
            <person name="Lail K."/>
            <person name="Bauer D."/>
            <person name="Ohm R.A."/>
            <person name="Barry K.W."/>
            <person name="Spatafora J."/>
            <person name="Grigoriev I.V."/>
            <person name="Martin F.M."/>
            <person name="Pujade-Renaud V."/>
        </authorList>
    </citation>
    <scope>NUCLEOTIDE SEQUENCE [LARGE SCALE GENOMIC DNA]</scope>
    <source>
        <strain evidence="3 4">Philippines</strain>
    </source>
</reference>
<evidence type="ECO:0000256" key="1">
    <source>
        <dbReference type="SAM" id="SignalP"/>
    </source>
</evidence>
<evidence type="ECO:0000313" key="4">
    <source>
        <dbReference type="Proteomes" id="UP000240883"/>
    </source>
</evidence>